<comment type="cofactor">
    <cofactor evidence="1">
        <name>pyridoxal 5'-phosphate</name>
        <dbReference type="ChEBI" id="CHEBI:597326"/>
    </cofactor>
</comment>
<dbReference type="InterPro" id="IPR001926">
    <property type="entry name" value="TrpB-like_PALP"/>
</dbReference>
<reference evidence="4 5" key="1">
    <citation type="submission" date="2023-04" db="EMBL/GenBank/DDBJ databases">
        <title>Spirochaete genome identified in red abalone sample constitutes a novel genus.</title>
        <authorList>
            <person name="Sharma S.P."/>
            <person name="Purcell C.M."/>
            <person name="Hyde J.R."/>
            <person name="Severin A.J."/>
        </authorList>
    </citation>
    <scope>NUCLEOTIDE SEQUENCE [LARGE SCALE GENOMIC DNA]</scope>
    <source>
        <strain evidence="4 5">SP-2023</strain>
    </source>
</reference>
<keyword evidence="2" id="KW-0663">Pyridoxal phosphate</keyword>
<dbReference type="Proteomes" id="UP001228690">
    <property type="component" value="Chromosome"/>
</dbReference>
<evidence type="ECO:0000313" key="4">
    <source>
        <dbReference type="EMBL" id="WGK68775.1"/>
    </source>
</evidence>
<feature type="domain" description="Tryptophan synthase beta chain-like PALP" evidence="3">
    <location>
        <begin position="76"/>
        <end position="373"/>
    </location>
</feature>
<proteinExistence type="predicted"/>
<evidence type="ECO:0000259" key="3">
    <source>
        <dbReference type="Pfam" id="PF00291"/>
    </source>
</evidence>
<dbReference type="Gene3D" id="3.40.50.1100">
    <property type="match status" value="2"/>
</dbReference>
<gene>
    <name evidence="4" type="ORF">P0082_09840</name>
</gene>
<evidence type="ECO:0000256" key="1">
    <source>
        <dbReference type="ARBA" id="ARBA00001933"/>
    </source>
</evidence>
<accession>A0ABY8MHH4</accession>
<evidence type="ECO:0000313" key="5">
    <source>
        <dbReference type="Proteomes" id="UP001228690"/>
    </source>
</evidence>
<protein>
    <submittedName>
        <fullName evidence="4">Pyridoxal-phosphate dependent enzyme</fullName>
    </submittedName>
</protein>
<evidence type="ECO:0000256" key="2">
    <source>
        <dbReference type="ARBA" id="ARBA00022898"/>
    </source>
</evidence>
<sequence length="420" mass="46832">MGATSPEAAWKSLHFDLEDTSFFRYRSWLPVHRSFAKASLPGLLRSEAIAQKFGLKDLDILFSGYDPELGSDIRSLTFKEFEAHSVFAYVRDCCAEGRILVVASAGNTARAFAEVALRENLAVLLVVPDVSLRDMQLSLPIKEDSKVVFVAGTHKYDGKPSEYEEAIAIAKILSDSPHFFPEGGVRNIARRDGLGVGYLHAQYSRYLRRPDVAPYRYYFQAIGSGTGAIGSYSMYKRLKRAGCIPEGHQFSLMLGQNAPFIPVVEHWREKRSDFRPYETQESLERNGQILAPVLGNRNPPYAITGGLADLLRECDGDAFAIENTEVAEMQELFAAEAGLDLVPAAAVAAGALRRAASEGRIDREAPVLLHLTGGGQNKLDRDFPKRYSVRAARTVDLTDLQRFPEQQRELIRDIERLFHF</sequence>
<dbReference type="SUPFAM" id="SSF53686">
    <property type="entry name" value="Tryptophan synthase beta subunit-like PLP-dependent enzymes"/>
    <property type="match status" value="1"/>
</dbReference>
<dbReference type="EMBL" id="CP123443">
    <property type="protein sequence ID" value="WGK68775.1"/>
    <property type="molecule type" value="Genomic_DNA"/>
</dbReference>
<dbReference type="RefSeq" id="WP_326926961.1">
    <property type="nucleotide sequence ID" value="NZ_CP123443.1"/>
</dbReference>
<dbReference type="InterPro" id="IPR036052">
    <property type="entry name" value="TrpB-like_PALP_sf"/>
</dbReference>
<organism evidence="4 5">
    <name type="scientific">Candidatus Haliotispira prima</name>
    <dbReference type="NCBI Taxonomy" id="3034016"/>
    <lineage>
        <taxon>Bacteria</taxon>
        <taxon>Pseudomonadati</taxon>
        <taxon>Spirochaetota</taxon>
        <taxon>Spirochaetia</taxon>
        <taxon>Spirochaetales</taxon>
        <taxon>Spirochaetaceae</taxon>
        <taxon>Candidatus Haliotispira</taxon>
    </lineage>
</organism>
<dbReference type="Pfam" id="PF00291">
    <property type="entry name" value="PALP"/>
    <property type="match status" value="1"/>
</dbReference>
<name>A0ABY8MHH4_9SPIO</name>
<keyword evidence="5" id="KW-1185">Reference proteome</keyword>